<evidence type="ECO:0000313" key="3">
    <source>
        <dbReference type="RefSeq" id="XP_030534625.1"/>
    </source>
</evidence>
<proteinExistence type="predicted"/>
<reference evidence="3" key="1">
    <citation type="submission" date="2025-08" db="UniProtKB">
        <authorList>
            <consortium name="RefSeq"/>
        </authorList>
    </citation>
    <scope>IDENTIFICATION</scope>
    <source>
        <tissue evidence="3">Leaf</tissue>
    </source>
</reference>
<feature type="compositionally biased region" description="Acidic residues" evidence="1">
    <location>
        <begin position="78"/>
        <end position="87"/>
    </location>
</feature>
<feature type="compositionally biased region" description="Acidic residues" evidence="1">
    <location>
        <begin position="123"/>
        <end position="132"/>
    </location>
</feature>
<dbReference type="GeneID" id="115743794"/>
<feature type="compositionally biased region" description="Basic and acidic residues" evidence="1">
    <location>
        <begin position="68"/>
        <end position="77"/>
    </location>
</feature>
<protein>
    <submittedName>
        <fullName evidence="3">Protein SOB FIVE-LIKE 1 isoform X1</fullName>
    </submittedName>
</protein>
<sequence>MWFQVAFKISMRCAMESSPQAFEGSEECLSSESGWTMYIGSPMQEDDEGAGDEKGTTHNEDDDDERDGGDKGDKDGGDGEAESDDSMASDASSRPSYRGCVATKNGGSCAAKKGKSKNGHKEEDDDDDDDDDLKQRADGTNPSPSKGKVSKSLRMKKRK</sequence>
<evidence type="ECO:0000313" key="2">
    <source>
        <dbReference type="Proteomes" id="UP000827889"/>
    </source>
</evidence>
<gene>
    <name evidence="3" type="primary">LOC115743794</name>
</gene>
<evidence type="ECO:0000256" key="1">
    <source>
        <dbReference type="SAM" id="MobiDB-lite"/>
    </source>
</evidence>
<dbReference type="AlphaFoldDB" id="A0A8B8PIK0"/>
<organism evidence="2 3">
    <name type="scientific">Rhodamnia argentea</name>
    <dbReference type="NCBI Taxonomy" id="178133"/>
    <lineage>
        <taxon>Eukaryota</taxon>
        <taxon>Viridiplantae</taxon>
        <taxon>Streptophyta</taxon>
        <taxon>Embryophyta</taxon>
        <taxon>Tracheophyta</taxon>
        <taxon>Spermatophyta</taxon>
        <taxon>Magnoliopsida</taxon>
        <taxon>eudicotyledons</taxon>
        <taxon>Gunneridae</taxon>
        <taxon>Pentapetalae</taxon>
        <taxon>rosids</taxon>
        <taxon>malvids</taxon>
        <taxon>Myrtales</taxon>
        <taxon>Myrtaceae</taxon>
        <taxon>Myrtoideae</taxon>
        <taxon>Myrteae</taxon>
        <taxon>Australasian group</taxon>
        <taxon>Rhodamnia</taxon>
    </lineage>
</organism>
<dbReference type="KEGG" id="rarg:115743794"/>
<feature type="region of interest" description="Disordered" evidence="1">
    <location>
        <begin position="18"/>
        <end position="159"/>
    </location>
</feature>
<name>A0A8B8PIK0_9MYRT</name>
<feature type="compositionally biased region" description="Basic residues" evidence="1">
    <location>
        <begin position="148"/>
        <end position="159"/>
    </location>
</feature>
<keyword evidence="2" id="KW-1185">Reference proteome</keyword>
<accession>A0A8B8PIK0</accession>
<dbReference type="Proteomes" id="UP000827889">
    <property type="component" value="Chromosome 6"/>
</dbReference>
<dbReference type="RefSeq" id="XP_030534625.1">
    <property type="nucleotide sequence ID" value="XM_030678765.2"/>
</dbReference>